<comment type="caution">
    <text evidence="6">The sequence shown here is derived from an EMBL/GenBank/DDBJ whole genome shotgun (WGS) entry which is preliminary data.</text>
</comment>
<dbReference type="PANTHER" id="PTHR42917:SF2">
    <property type="entry name" value="2,4-DIENOYL-COA REDUCTASE [(2E)-ENOYL-COA-PRODUCING]"/>
    <property type="match status" value="1"/>
</dbReference>
<evidence type="ECO:0000259" key="5">
    <source>
        <dbReference type="Pfam" id="PF07992"/>
    </source>
</evidence>
<dbReference type="InterPro" id="IPR023753">
    <property type="entry name" value="FAD/NAD-binding_dom"/>
</dbReference>
<evidence type="ECO:0000256" key="2">
    <source>
        <dbReference type="ARBA" id="ARBA00022630"/>
    </source>
</evidence>
<feature type="non-terminal residue" evidence="6">
    <location>
        <position position="1"/>
    </location>
</feature>
<evidence type="ECO:0000256" key="4">
    <source>
        <dbReference type="ARBA" id="ARBA00023002"/>
    </source>
</evidence>
<protein>
    <recommendedName>
        <fullName evidence="5">FAD/NAD(P)-binding domain-containing protein</fullName>
    </recommendedName>
</protein>
<feature type="domain" description="FAD/NAD(P)-binding" evidence="5">
    <location>
        <begin position="72"/>
        <end position="252"/>
    </location>
</feature>
<dbReference type="PRINTS" id="PR00411">
    <property type="entry name" value="PNDRDTASEI"/>
</dbReference>
<accession>X0XQ55</accession>
<keyword evidence="4" id="KW-0560">Oxidoreductase</keyword>
<comment type="cofactor">
    <cofactor evidence="1">
        <name>FMN</name>
        <dbReference type="ChEBI" id="CHEBI:58210"/>
    </cofactor>
</comment>
<feature type="non-terminal residue" evidence="6">
    <location>
        <position position="258"/>
    </location>
</feature>
<dbReference type="SUPFAM" id="SSF51971">
    <property type="entry name" value="Nucleotide-binding domain"/>
    <property type="match status" value="1"/>
</dbReference>
<sequence>ADLVGMTRALICDPELPNKAREGRLDDIRACIACMEGCEGRIHRGLPMSCMQNPVTGREKEWAEIQPAQTPKKVVVVGGGPAGMEAARVAALRGHSVTLLEKQDHLGGQISIAAKAPFRDEFAQIARSLSRQLDKAGVEVKLGVNATPDSILALKPDAVIVATGSTPLVPTIPGADSQNVLSDWDVLLETAPVGQNVVIADEEHHIHGLSVAEFLADRGKKVQILTGMHYVGTDVEPKTWRFLYQRLLEKGVVPLPHT</sequence>
<dbReference type="Gene3D" id="3.40.50.720">
    <property type="entry name" value="NAD(P)-binding Rossmann-like Domain"/>
    <property type="match status" value="1"/>
</dbReference>
<reference evidence="6" key="1">
    <citation type="journal article" date="2014" name="Front. Microbiol.">
        <title>High frequency of phylogenetically diverse reductive dehalogenase-homologous genes in deep subseafloor sedimentary metagenomes.</title>
        <authorList>
            <person name="Kawai M."/>
            <person name="Futagami T."/>
            <person name="Toyoda A."/>
            <person name="Takaki Y."/>
            <person name="Nishi S."/>
            <person name="Hori S."/>
            <person name="Arai W."/>
            <person name="Tsubouchi T."/>
            <person name="Morono Y."/>
            <person name="Uchiyama I."/>
            <person name="Ito T."/>
            <person name="Fujiyama A."/>
            <person name="Inagaki F."/>
            <person name="Takami H."/>
        </authorList>
    </citation>
    <scope>NUCLEOTIDE SEQUENCE</scope>
    <source>
        <strain evidence="6">Expedition CK06-06</strain>
    </source>
</reference>
<dbReference type="InterPro" id="IPR013785">
    <property type="entry name" value="Aldolase_TIM"/>
</dbReference>
<dbReference type="PRINTS" id="PR00368">
    <property type="entry name" value="FADPNR"/>
</dbReference>
<dbReference type="PANTHER" id="PTHR42917">
    <property type="entry name" value="2,4-DIENOYL-COA REDUCTASE"/>
    <property type="match status" value="1"/>
</dbReference>
<dbReference type="EMBL" id="BARS01036226">
    <property type="protein sequence ID" value="GAG26971.1"/>
    <property type="molecule type" value="Genomic_DNA"/>
</dbReference>
<dbReference type="Gene3D" id="3.20.20.70">
    <property type="entry name" value="Aldolase class I"/>
    <property type="match status" value="1"/>
</dbReference>
<evidence type="ECO:0000256" key="1">
    <source>
        <dbReference type="ARBA" id="ARBA00001917"/>
    </source>
</evidence>
<organism evidence="6">
    <name type="scientific">marine sediment metagenome</name>
    <dbReference type="NCBI Taxonomy" id="412755"/>
    <lineage>
        <taxon>unclassified sequences</taxon>
        <taxon>metagenomes</taxon>
        <taxon>ecological metagenomes</taxon>
    </lineage>
</organism>
<gene>
    <name evidence="6" type="ORF">S01H1_55712</name>
</gene>
<evidence type="ECO:0000313" key="6">
    <source>
        <dbReference type="EMBL" id="GAG26971.1"/>
    </source>
</evidence>
<keyword evidence="3" id="KW-0288">FMN</keyword>
<keyword evidence="2" id="KW-0285">Flavoprotein</keyword>
<dbReference type="AlphaFoldDB" id="X0XQ55"/>
<dbReference type="Pfam" id="PF07992">
    <property type="entry name" value="Pyr_redox_2"/>
    <property type="match status" value="1"/>
</dbReference>
<dbReference type="GO" id="GO:0016491">
    <property type="term" value="F:oxidoreductase activity"/>
    <property type="evidence" value="ECO:0007669"/>
    <property type="project" value="UniProtKB-KW"/>
</dbReference>
<dbReference type="SUPFAM" id="SSF51395">
    <property type="entry name" value="FMN-linked oxidoreductases"/>
    <property type="match status" value="1"/>
</dbReference>
<name>X0XQ55_9ZZZZ</name>
<evidence type="ECO:0000256" key="3">
    <source>
        <dbReference type="ARBA" id="ARBA00022643"/>
    </source>
</evidence>
<dbReference type="InterPro" id="IPR051793">
    <property type="entry name" value="NADH:flavin_oxidoreductase"/>
</dbReference>
<proteinExistence type="predicted"/>